<protein>
    <recommendedName>
        <fullName evidence="2">Protein kinase domain-containing protein</fullName>
    </recommendedName>
</protein>
<dbReference type="SUPFAM" id="SSF56112">
    <property type="entry name" value="Protein kinase-like (PK-like)"/>
    <property type="match status" value="1"/>
</dbReference>
<reference evidence="3 4" key="1">
    <citation type="submission" date="2014-04" db="EMBL/GenBank/DDBJ databases">
        <title>Genome assembly of Hyalangium minutum DSM 14724.</title>
        <authorList>
            <person name="Sharma G."/>
            <person name="Subramanian S."/>
        </authorList>
    </citation>
    <scope>NUCLEOTIDE SEQUENCE [LARGE SCALE GENOMIC DNA]</scope>
    <source>
        <strain evidence="3 4">DSM 14724</strain>
    </source>
</reference>
<feature type="region of interest" description="Disordered" evidence="1">
    <location>
        <begin position="69"/>
        <end position="111"/>
    </location>
</feature>
<evidence type="ECO:0000313" key="3">
    <source>
        <dbReference type="EMBL" id="KFE63192.1"/>
    </source>
</evidence>
<dbReference type="InterPro" id="IPR000719">
    <property type="entry name" value="Prot_kinase_dom"/>
</dbReference>
<dbReference type="GO" id="GO:0004674">
    <property type="term" value="F:protein serine/threonine kinase activity"/>
    <property type="evidence" value="ECO:0007669"/>
    <property type="project" value="TreeGrafter"/>
</dbReference>
<evidence type="ECO:0000256" key="1">
    <source>
        <dbReference type="SAM" id="MobiDB-lite"/>
    </source>
</evidence>
<evidence type="ECO:0000259" key="2">
    <source>
        <dbReference type="PROSITE" id="PS50011"/>
    </source>
</evidence>
<feature type="compositionally biased region" description="Basic and acidic residues" evidence="1">
    <location>
        <begin position="87"/>
        <end position="96"/>
    </location>
</feature>
<feature type="domain" description="Protein kinase" evidence="2">
    <location>
        <begin position="1"/>
        <end position="111"/>
    </location>
</feature>
<gene>
    <name evidence="3" type="ORF">DB31_2785</name>
</gene>
<proteinExistence type="predicted"/>
<dbReference type="STRING" id="394096.DB31_2785"/>
<dbReference type="InterPro" id="IPR011009">
    <property type="entry name" value="Kinase-like_dom_sf"/>
</dbReference>
<comment type="caution">
    <text evidence="3">The sequence shown here is derived from an EMBL/GenBank/DDBJ whole genome shotgun (WGS) entry which is preliminary data.</text>
</comment>
<dbReference type="PANTHER" id="PTHR24359">
    <property type="entry name" value="SERINE/THREONINE-PROTEIN KINASE SBK1"/>
    <property type="match status" value="1"/>
</dbReference>
<dbReference type="EMBL" id="JMCB01000018">
    <property type="protein sequence ID" value="KFE63192.1"/>
    <property type="molecule type" value="Genomic_DNA"/>
</dbReference>
<dbReference type="AlphaFoldDB" id="A0A085W679"/>
<name>A0A085W679_9BACT</name>
<keyword evidence="4" id="KW-1185">Reference proteome</keyword>
<dbReference type="Proteomes" id="UP000028725">
    <property type="component" value="Unassembled WGS sequence"/>
</dbReference>
<dbReference type="Gene3D" id="1.10.510.10">
    <property type="entry name" value="Transferase(Phosphotransferase) domain 1"/>
    <property type="match status" value="1"/>
</dbReference>
<accession>A0A085W679</accession>
<dbReference type="Pfam" id="PF00069">
    <property type="entry name" value="Pkinase"/>
    <property type="match status" value="1"/>
</dbReference>
<dbReference type="PANTHER" id="PTHR24359:SF1">
    <property type="entry name" value="INHIBITOR OF NUCLEAR FACTOR KAPPA-B KINASE EPSILON SUBUNIT HOMOLOG 1-RELATED"/>
    <property type="match status" value="1"/>
</dbReference>
<evidence type="ECO:0000313" key="4">
    <source>
        <dbReference type="Proteomes" id="UP000028725"/>
    </source>
</evidence>
<dbReference type="GO" id="GO:0005524">
    <property type="term" value="F:ATP binding"/>
    <property type="evidence" value="ECO:0007669"/>
    <property type="project" value="InterPro"/>
</dbReference>
<dbReference type="PROSITE" id="PS50011">
    <property type="entry name" value="PROTEIN_KINASE_DOM"/>
    <property type="match status" value="1"/>
</dbReference>
<organism evidence="3 4">
    <name type="scientific">Hyalangium minutum</name>
    <dbReference type="NCBI Taxonomy" id="394096"/>
    <lineage>
        <taxon>Bacteria</taxon>
        <taxon>Pseudomonadati</taxon>
        <taxon>Myxococcota</taxon>
        <taxon>Myxococcia</taxon>
        <taxon>Myxococcales</taxon>
        <taxon>Cystobacterineae</taxon>
        <taxon>Archangiaceae</taxon>
        <taxon>Hyalangium</taxon>
    </lineage>
</organism>
<sequence>MYEWAARRPRSLHEKLRALAQVARALEATHAAGGVHRDVKGENVLVRHEEGAAVLIDFGSGNYLGASVLTRQPQPPGTPQYQSPESQRFEFAHAGDPHGPLQGLARGKATV</sequence>